<dbReference type="PANTHER" id="PTHR11122">
    <property type="entry name" value="APOSPORY-ASSOCIATED PROTEIN C-RELATED"/>
    <property type="match status" value="1"/>
</dbReference>
<organism evidence="5 6">
    <name type="scientific">Pseudomonas zhanjiangensis</name>
    <dbReference type="NCBI Taxonomy" id="3239015"/>
    <lineage>
        <taxon>Bacteria</taxon>
        <taxon>Pseudomonadati</taxon>
        <taxon>Pseudomonadota</taxon>
        <taxon>Gammaproteobacteria</taxon>
        <taxon>Pseudomonadales</taxon>
        <taxon>Pseudomonadaceae</taxon>
        <taxon>Pseudomonas</taxon>
    </lineage>
</organism>
<evidence type="ECO:0000313" key="5">
    <source>
        <dbReference type="EMBL" id="MEX6502222.1"/>
    </source>
</evidence>
<dbReference type="PANTHER" id="PTHR11122:SF13">
    <property type="entry name" value="GLUCOSE-6-PHOSPHATE 1-EPIMERASE"/>
    <property type="match status" value="1"/>
</dbReference>
<proteinExistence type="inferred from homology"/>
<evidence type="ECO:0000313" key="6">
    <source>
        <dbReference type="Proteomes" id="UP001560296"/>
    </source>
</evidence>
<dbReference type="Pfam" id="PF01263">
    <property type="entry name" value="Aldose_epim"/>
    <property type="match status" value="1"/>
</dbReference>
<name>A0ABV3YVW5_9PSED</name>
<accession>A0ABV3YVW5</accession>
<dbReference type="RefSeq" id="WP_369287189.1">
    <property type="nucleotide sequence ID" value="NZ_JBFTEG010000005.1"/>
</dbReference>
<protein>
    <recommendedName>
        <fullName evidence="4">Putative glucose-6-phosphate 1-epimerase</fullName>
        <ecNumber evidence="4">5.1.3.15</ecNumber>
    </recommendedName>
</protein>
<evidence type="ECO:0000256" key="1">
    <source>
        <dbReference type="ARBA" id="ARBA00001096"/>
    </source>
</evidence>
<evidence type="ECO:0000256" key="2">
    <source>
        <dbReference type="ARBA" id="ARBA00005866"/>
    </source>
</evidence>
<dbReference type="EC" id="5.1.3.15" evidence="4"/>
<comment type="caution">
    <text evidence="5">The sequence shown here is derived from an EMBL/GenBank/DDBJ whole genome shotgun (WGS) entry which is preliminary data.</text>
</comment>
<keyword evidence="6" id="KW-1185">Reference proteome</keyword>
<dbReference type="EMBL" id="JBFTEG010000005">
    <property type="protein sequence ID" value="MEX6502222.1"/>
    <property type="molecule type" value="Genomic_DNA"/>
</dbReference>
<dbReference type="InterPro" id="IPR008183">
    <property type="entry name" value="Aldose_1/G6P_1-epimerase"/>
</dbReference>
<dbReference type="SUPFAM" id="SSF74650">
    <property type="entry name" value="Galactose mutarotase-like"/>
    <property type="match status" value="1"/>
</dbReference>
<dbReference type="CDD" id="cd09020">
    <property type="entry name" value="D-hex-6-P-epi_like"/>
    <property type="match status" value="1"/>
</dbReference>
<sequence>MHTAADFGPHAARVPPREAPAHPLADLFLPGKGEPQRWVSHQRHELLLVEHSRFQAAFSRQGGQLLHFQPRGQRPWLWCARHWPKGGAIRGGVPVCWPWFGRHPAEPGWPSHGWARLSDWQLLASETDEQGMRLTWQLELCDWTVTLRAELGEGMRLRLSTRHQDTQACQLSHALHAYWQVSDVARIALLGLDGAAGYDLLARSDCQQQGELRIEDGCHRIFRRGGPLLLQDLAWQRRLAIDTSGAANSVVWHPGSRPLTDVGWNETLGFVCVEAASCGPDSLCLAPGDEALLCLQASLD</sequence>
<dbReference type="InterPro" id="IPR011013">
    <property type="entry name" value="Gal_mutarotase_sf_dom"/>
</dbReference>
<dbReference type="Proteomes" id="UP001560296">
    <property type="component" value="Unassembled WGS sequence"/>
</dbReference>
<comment type="similarity">
    <text evidence="2 4">Belongs to the glucose-6-phosphate 1-epimerase family.</text>
</comment>
<reference evidence="5 6" key="1">
    <citation type="submission" date="2024-07" db="EMBL/GenBank/DDBJ databases">
        <authorList>
            <person name="Li M."/>
        </authorList>
    </citation>
    <scope>NUCLEOTIDE SEQUENCE [LARGE SCALE GENOMIC DNA]</scope>
    <source>
        <strain evidence="5 6">25A3E</strain>
    </source>
</reference>
<keyword evidence="3 4" id="KW-0413">Isomerase</keyword>
<dbReference type="InterPro" id="IPR014718">
    <property type="entry name" value="GH-type_carb-bd"/>
</dbReference>
<comment type="catalytic activity">
    <reaction evidence="1">
        <text>alpha-D-glucose 6-phosphate = beta-D-glucose 6-phosphate</text>
        <dbReference type="Rhea" id="RHEA:16249"/>
        <dbReference type="ChEBI" id="CHEBI:58225"/>
        <dbReference type="ChEBI" id="CHEBI:58247"/>
        <dbReference type="EC" id="5.1.3.15"/>
    </reaction>
</comment>
<dbReference type="InterPro" id="IPR025532">
    <property type="entry name" value="G6P_1-epimerase"/>
</dbReference>
<gene>
    <name evidence="5" type="ORF">AB5S05_09130</name>
</gene>
<evidence type="ECO:0000256" key="3">
    <source>
        <dbReference type="ARBA" id="ARBA00023235"/>
    </source>
</evidence>
<evidence type="ECO:0000256" key="4">
    <source>
        <dbReference type="PIRNR" id="PIRNR016020"/>
    </source>
</evidence>
<dbReference type="Gene3D" id="2.70.98.10">
    <property type="match status" value="1"/>
</dbReference>
<dbReference type="PIRSF" id="PIRSF016020">
    <property type="entry name" value="PHexose_mutarotase"/>
    <property type="match status" value="1"/>
</dbReference>